<feature type="compositionally biased region" description="Basic residues" evidence="1">
    <location>
        <begin position="263"/>
        <end position="273"/>
    </location>
</feature>
<proteinExistence type="predicted"/>
<feature type="compositionally biased region" description="Basic residues" evidence="1">
    <location>
        <begin position="48"/>
        <end position="63"/>
    </location>
</feature>
<feature type="non-terminal residue" evidence="2">
    <location>
        <position position="1"/>
    </location>
</feature>
<organism evidence="2">
    <name type="scientific">uncultured Frankineae bacterium</name>
    <dbReference type="NCBI Taxonomy" id="437475"/>
    <lineage>
        <taxon>Bacteria</taxon>
        <taxon>Bacillati</taxon>
        <taxon>Actinomycetota</taxon>
        <taxon>Actinomycetes</taxon>
        <taxon>Frankiales</taxon>
        <taxon>environmental samples</taxon>
    </lineage>
</organism>
<feature type="compositionally biased region" description="Basic residues" evidence="1">
    <location>
        <begin position="15"/>
        <end position="39"/>
    </location>
</feature>
<protein>
    <submittedName>
        <fullName evidence="2">Alanine dehydrogenase</fullName>
        <ecNumber evidence="2">1.4.1.1</ecNumber>
    </submittedName>
</protein>
<gene>
    <name evidence="2" type="ORF">AVDCRST_MAG16-1424</name>
</gene>
<evidence type="ECO:0000313" key="2">
    <source>
        <dbReference type="EMBL" id="CAA9333659.1"/>
    </source>
</evidence>
<dbReference type="EMBL" id="CADCUE010000122">
    <property type="protein sequence ID" value="CAA9333659.1"/>
    <property type="molecule type" value="Genomic_DNA"/>
</dbReference>
<accession>A0A6J4LJ42</accession>
<evidence type="ECO:0000256" key="1">
    <source>
        <dbReference type="SAM" id="MobiDB-lite"/>
    </source>
</evidence>
<dbReference type="AlphaFoldDB" id="A0A6J4LJ42"/>
<feature type="compositionally biased region" description="Basic and acidic residues" evidence="1">
    <location>
        <begin position="249"/>
        <end position="262"/>
    </location>
</feature>
<feature type="compositionally biased region" description="Basic residues" evidence="1">
    <location>
        <begin position="155"/>
        <end position="192"/>
    </location>
</feature>
<reference evidence="2" key="1">
    <citation type="submission" date="2020-02" db="EMBL/GenBank/DDBJ databases">
        <authorList>
            <person name="Meier V. D."/>
        </authorList>
    </citation>
    <scope>NUCLEOTIDE SEQUENCE</scope>
    <source>
        <strain evidence="2">AVDCRST_MAG16</strain>
    </source>
</reference>
<feature type="region of interest" description="Disordered" evidence="1">
    <location>
        <begin position="1"/>
        <end position="372"/>
    </location>
</feature>
<feature type="compositionally biased region" description="Low complexity" evidence="1">
    <location>
        <begin position="119"/>
        <end position="131"/>
    </location>
</feature>
<name>A0A6J4LJ42_9ACTN</name>
<feature type="compositionally biased region" description="Basic residues" evidence="1">
    <location>
        <begin position="221"/>
        <end position="239"/>
    </location>
</feature>
<feature type="non-terminal residue" evidence="2">
    <location>
        <position position="372"/>
    </location>
</feature>
<dbReference type="GO" id="GO:0000286">
    <property type="term" value="F:alanine dehydrogenase activity"/>
    <property type="evidence" value="ECO:0007669"/>
    <property type="project" value="UniProtKB-EC"/>
</dbReference>
<keyword evidence="2" id="KW-0560">Oxidoreductase</keyword>
<feature type="compositionally biased region" description="Basic and acidic residues" evidence="1">
    <location>
        <begin position="199"/>
        <end position="220"/>
    </location>
</feature>
<feature type="compositionally biased region" description="Basic and acidic residues" evidence="1">
    <location>
        <begin position="1"/>
        <end position="10"/>
    </location>
</feature>
<feature type="compositionally biased region" description="Pro residues" evidence="1">
    <location>
        <begin position="84"/>
        <end position="94"/>
    </location>
</feature>
<sequence>DAGRDPERGQGPRVPRGHHARGRARAGGRRPQRRHREGRRSRLLDHGRRVRRCRRAHRRHGGRRLGGGRPRPEGQGADRVGVPAPAPGPGPVHLPAPRRLPGVHGRPAERRDDRRGVRDGAAARPLAAAARPHVRGGRADGAAGGGALPRASGRWARRAARGSVRRLRRQGRRPGRRGVRAERRGHRPRHAGRGAPAGQERRPAARGRPDLPGPHADRHVQHLRGRAGRPGRRPGHRCGPRAGRQGPHPGERRAGRGHEARCGARRHLRRPGRLLRVDASHDPLGPGLRGQRLPVLLRRQHARGRAEHLDVRPDQRDAAVRRGDRQPRPQGGGHRLPGARPWRQHGGRQAGPRAGRRGPRPARDPLGRGAGL</sequence>
<feature type="compositionally biased region" description="Basic and acidic residues" evidence="1">
    <location>
        <begin position="106"/>
        <end position="118"/>
    </location>
</feature>
<feature type="compositionally biased region" description="Basic and acidic residues" evidence="1">
    <location>
        <begin position="304"/>
        <end position="327"/>
    </location>
</feature>
<dbReference type="EC" id="1.4.1.1" evidence="2"/>